<name>D4D9A8_TRIVH</name>
<sequence>MVAKHANFVEFHDEELSSLGTQQSLGLVALLHISSYLLAFKSFDSPTAFSLMICSALVFAADMAAGEVATEPKRRRSMEAMVGNFLIAEKEEEEEEEEEEDGLDEGLRDDSYMQCERW</sequence>
<keyword evidence="2" id="KW-0812">Transmembrane</keyword>
<dbReference type="HOGENOM" id="CLU_2074850_0_0_1"/>
<dbReference type="RefSeq" id="XP_003022175.1">
    <property type="nucleotide sequence ID" value="XM_003022129.1"/>
</dbReference>
<dbReference type="GeneID" id="9579069"/>
<organism evidence="3 4">
    <name type="scientific">Trichophyton verrucosum (strain HKI 0517)</name>
    <dbReference type="NCBI Taxonomy" id="663202"/>
    <lineage>
        <taxon>Eukaryota</taxon>
        <taxon>Fungi</taxon>
        <taxon>Dikarya</taxon>
        <taxon>Ascomycota</taxon>
        <taxon>Pezizomycotina</taxon>
        <taxon>Eurotiomycetes</taxon>
        <taxon>Eurotiomycetidae</taxon>
        <taxon>Onygenales</taxon>
        <taxon>Arthrodermataceae</taxon>
        <taxon>Trichophyton</taxon>
    </lineage>
</organism>
<keyword evidence="2" id="KW-0472">Membrane</keyword>
<gene>
    <name evidence="3" type="ORF">TRV_03699</name>
</gene>
<dbReference type="Proteomes" id="UP000008383">
    <property type="component" value="Unassembled WGS sequence"/>
</dbReference>
<evidence type="ECO:0000313" key="3">
    <source>
        <dbReference type="EMBL" id="EFE41557.1"/>
    </source>
</evidence>
<feature type="compositionally biased region" description="Acidic residues" evidence="1">
    <location>
        <begin position="90"/>
        <end position="104"/>
    </location>
</feature>
<accession>D4D9A8</accession>
<evidence type="ECO:0000256" key="1">
    <source>
        <dbReference type="SAM" id="MobiDB-lite"/>
    </source>
</evidence>
<evidence type="ECO:0000313" key="4">
    <source>
        <dbReference type="Proteomes" id="UP000008383"/>
    </source>
</evidence>
<dbReference type="EMBL" id="ACYE01000189">
    <property type="protein sequence ID" value="EFE41557.1"/>
    <property type="molecule type" value="Genomic_DNA"/>
</dbReference>
<dbReference type="AlphaFoldDB" id="D4D9A8"/>
<feature type="region of interest" description="Disordered" evidence="1">
    <location>
        <begin position="89"/>
        <end position="118"/>
    </location>
</feature>
<protein>
    <submittedName>
        <fullName evidence="3">Uncharacterized protein</fullName>
    </submittedName>
</protein>
<keyword evidence="4" id="KW-1185">Reference proteome</keyword>
<proteinExistence type="predicted"/>
<feature type="compositionally biased region" description="Basic and acidic residues" evidence="1">
    <location>
        <begin position="105"/>
        <end position="118"/>
    </location>
</feature>
<comment type="caution">
    <text evidence="3">The sequence shown here is derived from an EMBL/GenBank/DDBJ whole genome shotgun (WGS) entry which is preliminary data.</text>
</comment>
<dbReference type="KEGG" id="tve:TRV_03699"/>
<feature type="transmembrane region" description="Helical" evidence="2">
    <location>
        <begin position="49"/>
        <end position="69"/>
    </location>
</feature>
<reference evidence="4" key="1">
    <citation type="journal article" date="2011" name="Genome Biol.">
        <title>Comparative and functional genomics provide insights into the pathogenicity of dermatophytic fungi.</title>
        <authorList>
            <person name="Burmester A."/>
            <person name="Shelest E."/>
            <person name="Gloeckner G."/>
            <person name="Heddergott C."/>
            <person name="Schindler S."/>
            <person name="Staib P."/>
            <person name="Heidel A."/>
            <person name="Felder M."/>
            <person name="Petzold A."/>
            <person name="Szafranski K."/>
            <person name="Feuermann M."/>
            <person name="Pedruzzi I."/>
            <person name="Priebe S."/>
            <person name="Groth M."/>
            <person name="Winkler R."/>
            <person name="Li W."/>
            <person name="Kniemeyer O."/>
            <person name="Schroeckh V."/>
            <person name="Hertweck C."/>
            <person name="Hube B."/>
            <person name="White T.C."/>
            <person name="Platzer M."/>
            <person name="Guthke R."/>
            <person name="Heitman J."/>
            <person name="Woestemeyer J."/>
            <person name="Zipfel P.F."/>
            <person name="Monod M."/>
            <person name="Brakhage A.A."/>
        </authorList>
    </citation>
    <scope>NUCLEOTIDE SEQUENCE [LARGE SCALE GENOMIC DNA]</scope>
    <source>
        <strain evidence="4">HKI 0517</strain>
    </source>
</reference>
<evidence type="ECO:0000256" key="2">
    <source>
        <dbReference type="SAM" id="Phobius"/>
    </source>
</evidence>
<keyword evidence="2" id="KW-1133">Transmembrane helix</keyword>